<reference evidence="4" key="1">
    <citation type="journal article" date="2019" name="Int. J. Syst. Evol. Microbiol.">
        <title>The Global Catalogue of Microorganisms (GCM) 10K type strain sequencing project: providing services to taxonomists for standard genome sequencing and annotation.</title>
        <authorList>
            <consortium name="The Broad Institute Genomics Platform"/>
            <consortium name="The Broad Institute Genome Sequencing Center for Infectious Disease"/>
            <person name="Wu L."/>
            <person name="Ma J."/>
        </authorList>
    </citation>
    <scope>NUCLEOTIDE SEQUENCE [LARGE SCALE GENOMIC DNA]</scope>
    <source>
        <strain evidence="4">JCM 30742</strain>
    </source>
</reference>
<dbReference type="PANTHER" id="PTHR48207">
    <property type="entry name" value="SUCCINATE--HYDROXYMETHYLGLUTARATE COA-TRANSFERASE"/>
    <property type="match status" value="1"/>
</dbReference>
<keyword evidence="1 3" id="KW-0808">Transferase</keyword>
<keyword evidence="4" id="KW-1185">Reference proteome</keyword>
<dbReference type="EMBL" id="BAABEO010000009">
    <property type="protein sequence ID" value="GAA3677804.1"/>
    <property type="molecule type" value="Genomic_DNA"/>
</dbReference>
<evidence type="ECO:0000313" key="3">
    <source>
        <dbReference type="EMBL" id="GAA3677804.1"/>
    </source>
</evidence>
<evidence type="ECO:0000256" key="2">
    <source>
        <dbReference type="SAM" id="MobiDB-lite"/>
    </source>
</evidence>
<organism evidence="3 4">
    <name type="scientific">Arthrobacter ginkgonis</name>
    <dbReference type="NCBI Taxonomy" id="1630594"/>
    <lineage>
        <taxon>Bacteria</taxon>
        <taxon>Bacillati</taxon>
        <taxon>Actinomycetota</taxon>
        <taxon>Actinomycetes</taxon>
        <taxon>Micrococcales</taxon>
        <taxon>Micrococcaceae</taxon>
        <taxon>Arthrobacter</taxon>
    </lineage>
</organism>
<dbReference type="InterPro" id="IPR050483">
    <property type="entry name" value="CoA-transferase_III_domain"/>
</dbReference>
<evidence type="ECO:0000256" key="1">
    <source>
        <dbReference type="ARBA" id="ARBA00022679"/>
    </source>
</evidence>
<dbReference type="Pfam" id="PF02515">
    <property type="entry name" value="CoA_transf_3"/>
    <property type="match status" value="1"/>
</dbReference>
<dbReference type="Gene3D" id="3.30.1540.10">
    <property type="entry name" value="formyl-coa transferase, domain 3"/>
    <property type="match status" value="1"/>
</dbReference>
<dbReference type="PANTHER" id="PTHR48207:SF3">
    <property type="entry name" value="SUCCINATE--HYDROXYMETHYLGLUTARATE COA-TRANSFERASE"/>
    <property type="match status" value="1"/>
</dbReference>
<gene>
    <name evidence="3" type="ORF">GCM10023081_15080</name>
</gene>
<dbReference type="Gene3D" id="3.40.50.10540">
    <property type="entry name" value="Crotonobetainyl-coa:carnitine coa-transferase, domain 1"/>
    <property type="match status" value="1"/>
</dbReference>
<sequence length="417" mass="44926">MHPPTSGTAPGPLSGIRVLDFTRYVSGPFATMLLADAGAEVIKVEPHGGELTRFQEPMLRPGDAEQVSSYFLRFNRGKKSVELDPRSPADRPVLEELIRSADVLVENFRPGALEKLGLGWETLRALNPGLIYASISGFGHTDGPLRDMAAFNLIAEAMAGTVSENPGPDSPPRALGLPFGDSVSSLFAVMGIQQALLERHRTGLGRRVDVAMYDVMLSMNEMSIALKSMVGHDFNPARPVHDWFAPYGFFKARDGWLALCVGTDEHWRQLCQVAGWNDLAADASLARGVDRASVFHGRISPRLDAWLSGMDVADAVDLLGRAAVPVAPLQRPENLLSDEQAKARDMVVGYEANGVPFRLAGNPLGIHTGPEAARFATPGQHNAEVFGPLSGRPERPDSGATSVKSAPAARKEAIRVR</sequence>
<dbReference type="GO" id="GO:0016740">
    <property type="term" value="F:transferase activity"/>
    <property type="evidence" value="ECO:0007669"/>
    <property type="project" value="UniProtKB-KW"/>
</dbReference>
<comment type="caution">
    <text evidence="3">The sequence shown here is derived from an EMBL/GenBank/DDBJ whole genome shotgun (WGS) entry which is preliminary data.</text>
</comment>
<evidence type="ECO:0000313" key="4">
    <source>
        <dbReference type="Proteomes" id="UP001500752"/>
    </source>
</evidence>
<dbReference type="RefSeq" id="WP_345149726.1">
    <property type="nucleotide sequence ID" value="NZ_BAABEO010000009.1"/>
</dbReference>
<protein>
    <submittedName>
        <fullName evidence="3">CoA transferase</fullName>
    </submittedName>
</protein>
<dbReference type="InterPro" id="IPR044855">
    <property type="entry name" value="CoA-Trfase_III_dom3_sf"/>
</dbReference>
<dbReference type="Proteomes" id="UP001500752">
    <property type="component" value="Unassembled WGS sequence"/>
</dbReference>
<dbReference type="InterPro" id="IPR023606">
    <property type="entry name" value="CoA-Trfase_III_dom_1_sf"/>
</dbReference>
<proteinExistence type="predicted"/>
<dbReference type="SUPFAM" id="SSF89796">
    <property type="entry name" value="CoA-transferase family III (CaiB/BaiF)"/>
    <property type="match status" value="1"/>
</dbReference>
<dbReference type="InterPro" id="IPR003673">
    <property type="entry name" value="CoA-Trfase_fam_III"/>
</dbReference>
<feature type="region of interest" description="Disordered" evidence="2">
    <location>
        <begin position="380"/>
        <end position="417"/>
    </location>
</feature>
<accession>A0ABP7C584</accession>
<name>A0ABP7C584_9MICC</name>